<reference evidence="3" key="1">
    <citation type="submission" date="2020-10" db="EMBL/GenBank/DDBJ databases">
        <authorList>
            <person name="Gilroy R."/>
        </authorList>
    </citation>
    <scope>NUCLEOTIDE SEQUENCE</scope>
    <source>
        <strain evidence="3">D3-1215</strain>
    </source>
</reference>
<dbReference type="Pfam" id="PF00534">
    <property type="entry name" value="Glycos_transf_1"/>
    <property type="match status" value="1"/>
</dbReference>
<dbReference type="InterPro" id="IPR028098">
    <property type="entry name" value="Glyco_trans_4-like_N"/>
</dbReference>
<reference evidence="3" key="2">
    <citation type="journal article" date="2021" name="PeerJ">
        <title>Extensive microbial diversity within the chicken gut microbiome revealed by metagenomics and culture.</title>
        <authorList>
            <person name="Gilroy R."/>
            <person name="Ravi A."/>
            <person name="Getino M."/>
            <person name="Pursley I."/>
            <person name="Horton D.L."/>
            <person name="Alikhan N.F."/>
            <person name="Baker D."/>
            <person name="Gharbi K."/>
            <person name="Hall N."/>
            <person name="Watson M."/>
            <person name="Adriaenssens E.M."/>
            <person name="Foster-Nyarko E."/>
            <person name="Jarju S."/>
            <person name="Secka A."/>
            <person name="Antonio M."/>
            <person name="Oren A."/>
            <person name="Chaudhuri R.R."/>
            <person name="La Ragione R."/>
            <person name="Hildebrand F."/>
            <person name="Pallen M.J."/>
        </authorList>
    </citation>
    <scope>NUCLEOTIDE SEQUENCE</scope>
    <source>
        <strain evidence="3">D3-1215</strain>
    </source>
</reference>
<evidence type="ECO:0000259" key="2">
    <source>
        <dbReference type="Pfam" id="PF13439"/>
    </source>
</evidence>
<feature type="domain" description="Glycosyltransferase subfamily 4-like N-terminal" evidence="2">
    <location>
        <begin position="13"/>
        <end position="170"/>
    </location>
</feature>
<dbReference type="AlphaFoldDB" id="A0A9D9HCG7"/>
<protein>
    <submittedName>
        <fullName evidence="3">Glycosyltransferase family 4 protein</fullName>
    </submittedName>
</protein>
<dbReference type="InterPro" id="IPR001296">
    <property type="entry name" value="Glyco_trans_1"/>
</dbReference>
<name>A0A9D9HCG7_9BACT</name>
<dbReference type="GO" id="GO:0016757">
    <property type="term" value="F:glycosyltransferase activity"/>
    <property type="evidence" value="ECO:0007669"/>
    <property type="project" value="InterPro"/>
</dbReference>
<dbReference type="EMBL" id="JADIMR010000027">
    <property type="protein sequence ID" value="MBO8446476.1"/>
    <property type="molecule type" value="Genomic_DNA"/>
</dbReference>
<accession>A0A9D9HCG7</accession>
<organism evidence="3 4">
    <name type="scientific">Candidatus Enterocola intestinipullorum</name>
    <dbReference type="NCBI Taxonomy" id="2840783"/>
    <lineage>
        <taxon>Bacteria</taxon>
        <taxon>Pseudomonadati</taxon>
        <taxon>Bacteroidota</taxon>
        <taxon>Bacteroidia</taxon>
        <taxon>Bacteroidales</taxon>
        <taxon>Candidatus Enterocola</taxon>
    </lineage>
</organism>
<dbReference type="PANTHER" id="PTHR12526:SF630">
    <property type="entry name" value="GLYCOSYLTRANSFERASE"/>
    <property type="match status" value="1"/>
</dbReference>
<dbReference type="Proteomes" id="UP000823637">
    <property type="component" value="Unassembled WGS sequence"/>
</dbReference>
<feature type="domain" description="Glycosyl transferase family 1" evidence="1">
    <location>
        <begin position="180"/>
        <end position="332"/>
    </location>
</feature>
<dbReference type="SUPFAM" id="SSF53756">
    <property type="entry name" value="UDP-Glycosyltransferase/glycogen phosphorylase"/>
    <property type="match status" value="1"/>
</dbReference>
<comment type="caution">
    <text evidence="3">The sequence shown here is derived from an EMBL/GenBank/DDBJ whole genome shotgun (WGS) entry which is preliminary data.</text>
</comment>
<dbReference type="Pfam" id="PF13439">
    <property type="entry name" value="Glyco_transf_4"/>
    <property type="match status" value="1"/>
</dbReference>
<evidence type="ECO:0000313" key="4">
    <source>
        <dbReference type="Proteomes" id="UP000823637"/>
    </source>
</evidence>
<dbReference type="PANTHER" id="PTHR12526">
    <property type="entry name" value="GLYCOSYLTRANSFERASE"/>
    <property type="match status" value="1"/>
</dbReference>
<gene>
    <name evidence="3" type="ORF">IAC32_01855</name>
</gene>
<dbReference type="CDD" id="cd03820">
    <property type="entry name" value="GT4_AmsD-like"/>
    <property type="match status" value="1"/>
</dbReference>
<evidence type="ECO:0000313" key="3">
    <source>
        <dbReference type="EMBL" id="MBO8446476.1"/>
    </source>
</evidence>
<evidence type="ECO:0000259" key="1">
    <source>
        <dbReference type="Pfam" id="PF00534"/>
    </source>
</evidence>
<proteinExistence type="predicted"/>
<dbReference type="Gene3D" id="3.40.50.2000">
    <property type="entry name" value="Glycogen Phosphorylase B"/>
    <property type="match status" value="2"/>
</dbReference>
<sequence>MKITFLTKAIDNVGGTERVTIVLANEFVRRGYEVHIVSLVGNNKPFFQPLEQVRLHYVHKGNDNSIFPYRDVRRLFLLSRLFSKITPDLLIVVDASRALMRIPAYLPYKTIYWEHFNTFVPQESRFMQRLSRRIVAKKGAMVVTLTQRDAEGYRLRYGAENVLCIPNPVSFEVPEYKFPQTHIVVAVGRYTAQKGFDLLIKAWARIEDKSDWKLHIVGKGKWKRKLQKMIDDSGLQESVMLMPPSDNIVDLFANSGIYAMTSRFEGLPLVLIEAQACALPAVSFDCETGPSEIIIDGTTGILVKDGDIDAFASALNGLMMSEETRMEYSKASFRHIKETFSLQNVADSWERLFKKLS</sequence>